<dbReference type="InterPro" id="IPR026265">
    <property type="entry name" value="LptC"/>
</dbReference>
<sequence>MDASTASNLSSGESLKMREIHYSQDYKNGEGKWELKAKEGYFLDKTQTLTLKDVSLRLDPARKVGFTIQGNEGNYHRERGEIIFRGEVTGRSADGYQIETNLLIYSEKDESVATDRPIKVTGPFFHVKGDSLFVDLTRKTFTVRGNVCTTLKSGVL</sequence>
<dbReference type="PANTHER" id="PTHR37481:SF1">
    <property type="entry name" value="LIPOPOLYSACCHARIDE EXPORT SYSTEM PROTEIN LPTC"/>
    <property type="match status" value="1"/>
</dbReference>
<dbReference type="EMBL" id="BART01007591">
    <property type="protein sequence ID" value="GAG60141.1"/>
    <property type="molecule type" value="Genomic_DNA"/>
</dbReference>
<evidence type="ECO:0000256" key="3">
    <source>
        <dbReference type="ARBA" id="ARBA00022692"/>
    </source>
</evidence>
<evidence type="ECO:0000256" key="2">
    <source>
        <dbReference type="ARBA" id="ARBA00022519"/>
    </source>
</evidence>
<evidence type="ECO:0000313" key="6">
    <source>
        <dbReference type="EMBL" id="GAG60141.1"/>
    </source>
</evidence>
<evidence type="ECO:0008006" key="7">
    <source>
        <dbReference type="Google" id="ProtNLM"/>
    </source>
</evidence>
<accession>X1AJI1</accession>
<organism evidence="6">
    <name type="scientific">marine sediment metagenome</name>
    <dbReference type="NCBI Taxonomy" id="412755"/>
    <lineage>
        <taxon>unclassified sequences</taxon>
        <taxon>metagenomes</taxon>
        <taxon>ecological metagenomes</taxon>
    </lineage>
</organism>
<protein>
    <recommendedName>
        <fullName evidence="7">LPS export ABC transporter periplasmic protein LptC</fullName>
    </recommendedName>
</protein>
<dbReference type="GO" id="GO:0005886">
    <property type="term" value="C:plasma membrane"/>
    <property type="evidence" value="ECO:0007669"/>
    <property type="project" value="InterPro"/>
</dbReference>
<dbReference type="InterPro" id="IPR010664">
    <property type="entry name" value="LipoPS_assembly_LptC-rel"/>
</dbReference>
<evidence type="ECO:0000256" key="4">
    <source>
        <dbReference type="ARBA" id="ARBA00022989"/>
    </source>
</evidence>
<dbReference type="GO" id="GO:0030288">
    <property type="term" value="C:outer membrane-bounded periplasmic space"/>
    <property type="evidence" value="ECO:0007669"/>
    <property type="project" value="TreeGrafter"/>
</dbReference>
<keyword evidence="2" id="KW-0997">Cell inner membrane</keyword>
<dbReference type="GO" id="GO:0017089">
    <property type="term" value="F:glycolipid transfer activity"/>
    <property type="evidence" value="ECO:0007669"/>
    <property type="project" value="TreeGrafter"/>
</dbReference>
<dbReference type="GO" id="GO:0015221">
    <property type="term" value="F:lipopolysaccharide transmembrane transporter activity"/>
    <property type="evidence" value="ECO:0007669"/>
    <property type="project" value="InterPro"/>
</dbReference>
<dbReference type="InterPro" id="IPR052363">
    <property type="entry name" value="LPS_export_LptC"/>
</dbReference>
<keyword evidence="1" id="KW-1003">Cell membrane</keyword>
<name>X1AJI1_9ZZZZ</name>
<keyword evidence="3" id="KW-0812">Transmembrane</keyword>
<dbReference type="PANTHER" id="PTHR37481">
    <property type="entry name" value="LIPOPOLYSACCHARIDE EXPORT SYSTEM PROTEIN LPTC"/>
    <property type="match status" value="1"/>
</dbReference>
<dbReference type="AlphaFoldDB" id="X1AJI1"/>
<gene>
    <name evidence="6" type="ORF">S01H4_17247</name>
</gene>
<keyword evidence="5" id="KW-0472">Membrane</keyword>
<dbReference type="Pfam" id="PF06835">
    <property type="entry name" value="LptC"/>
    <property type="match status" value="1"/>
</dbReference>
<evidence type="ECO:0000256" key="1">
    <source>
        <dbReference type="ARBA" id="ARBA00022475"/>
    </source>
</evidence>
<evidence type="ECO:0000256" key="5">
    <source>
        <dbReference type="ARBA" id="ARBA00023136"/>
    </source>
</evidence>
<keyword evidence="4" id="KW-1133">Transmembrane helix</keyword>
<dbReference type="NCBIfam" id="TIGR04409">
    <property type="entry name" value="LptC_YrbK"/>
    <property type="match status" value="1"/>
</dbReference>
<dbReference type="Gene3D" id="2.60.450.10">
    <property type="entry name" value="Lipopolysaccharide (LPS) transport protein A like domain"/>
    <property type="match status" value="1"/>
</dbReference>
<comment type="caution">
    <text evidence="6">The sequence shown here is derived from an EMBL/GenBank/DDBJ whole genome shotgun (WGS) entry which is preliminary data.</text>
</comment>
<feature type="non-terminal residue" evidence="6">
    <location>
        <position position="156"/>
    </location>
</feature>
<proteinExistence type="predicted"/>
<reference evidence="6" key="1">
    <citation type="journal article" date="2014" name="Front. Microbiol.">
        <title>High frequency of phylogenetically diverse reductive dehalogenase-homologous genes in deep subseafloor sedimentary metagenomes.</title>
        <authorList>
            <person name="Kawai M."/>
            <person name="Futagami T."/>
            <person name="Toyoda A."/>
            <person name="Takaki Y."/>
            <person name="Nishi S."/>
            <person name="Hori S."/>
            <person name="Arai W."/>
            <person name="Tsubouchi T."/>
            <person name="Morono Y."/>
            <person name="Uchiyama I."/>
            <person name="Ito T."/>
            <person name="Fujiyama A."/>
            <person name="Inagaki F."/>
            <person name="Takami H."/>
        </authorList>
    </citation>
    <scope>NUCLEOTIDE SEQUENCE</scope>
    <source>
        <strain evidence="6">Expedition CK06-06</strain>
    </source>
</reference>